<comment type="function">
    <text evidence="9">The RuvA-RuvB-RuvC complex processes Holliday junction (HJ) DNA during genetic recombination and DNA repair, while the RuvA-RuvB complex plays an important role in the rescue of blocked DNA replication forks via replication fork reversal (RFR). RuvA specifically binds to HJ cruciform DNA, conferring on it an open structure. The RuvB hexamer acts as an ATP-dependent pump, pulling dsDNA into and through the RuvAB complex. RuvB forms 2 homohexamers on either side of HJ DNA bound by 1 or 2 RuvA tetramers; 4 subunits per hexamer contact DNA at a time. Coordinated motions by a converter formed by DNA-disengaged RuvB subunits stimulates ATP hydrolysis and nucleotide exchange. Immobilization of the converter enables RuvB to convert the ATP-contained energy into a lever motion, pulling 2 nucleotides of DNA out of the RuvA tetramer per ATP hydrolyzed, thus driving DNA branch migration. The RuvB motors rotate together with the DNA substrate, which together with the progressing nucleotide cycle form the mechanistic basis for DNA recombination by continuous HJ branch migration. Branch migration allows RuvC to scan DNA until it finds its consensus sequence, where it cleaves and resolves cruciform DNA.</text>
</comment>
<comment type="subunit">
    <text evidence="9">Homohexamer. Forms an RuvA(8)-RuvB(12)-Holliday junction (HJ) complex. HJ DNA is sandwiched between 2 RuvA tetramers; dsDNA enters through RuvA and exits via RuvB. An RuvB hexamer assembles on each DNA strand where it exits the tetramer. Each RuvB hexamer is contacted by two RuvA subunits (via domain III) on 2 adjacent RuvB subunits; this complex drives branch migration. In the full resolvosome a probable DNA-RuvA(4)-RuvB(12)-RuvC(2) complex forms which resolves the HJ.</text>
</comment>
<dbReference type="InterPro" id="IPR004605">
    <property type="entry name" value="DNA_helicase_Holl-junc_RuvB"/>
</dbReference>
<dbReference type="EC" id="3.6.4.-" evidence="9"/>
<feature type="binding site" evidence="9">
    <location>
        <position position="55"/>
    </location>
    <ligand>
        <name>Mg(2+)</name>
        <dbReference type="ChEBI" id="CHEBI:18420"/>
    </ligand>
</feature>
<feature type="binding site" evidence="9">
    <location>
        <position position="170"/>
    </location>
    <ligand>
        <name>ATP</name>
        <dbReference type="ChEBI" id="CHEBI:30616"/>
    </ligand>
</feature>
<feature type="region of interest" description="Head domain (RuvB-H)" evidence="9">
    <location>
        <begin position="244"/>
        <end position="323"/>
    </location>
</feature>
<feature type="domain" description="AAA+ ATPase" evidence="10">
    <location>
        <begin position="40"/>
        <end position="171"/>
    </location>
</feature>
<dbReference type="GO" id="GO:0009378">
    <property type="term" value="F:four-way junction helicase activity"/>
    <property type="evidence" value="ECO:0007669"/>
    <property type="project" value="InterPro"/>
</dbReference>
<evidence type="ECO:0000256" key="3">
    <source>
        <dbReference type="ARBA" id="ARBA00022763"/>
    </source>
</evidence>
<evidence type="ECO:0000256" key="7">
    <source>
        <dbReference type="ARBA" id="ARBA00023172"/>
    </source>
</evidence>
<feature type="binding site" evidence="9">
    <location>
        <position position="55"/>
    </location>
    <ligand>
        <name>ATP</name>
        <dbReference type="ChEBI" id="CHEBI:30616"/>
    </ligand>
</feature>
<comment type="caution">
    <text evidence="9">Lacks conserved residue(s) required for the propagation of feature annotation.</text>
</comment>
<evidence type="ECO:0000256" key="2">
    <source>
        <dbReference type="ARBA" id="ARBA00022741"/>
    </source>
</evidence>
<dbReference type="EMBL" id="MFKH01000002">
    <property type="protein sequence ID" value="OGG37772.1"/>
    <property type="molecule type" value="Genomic_DNA"/>
</dbReference>
<evidence type="ECO:0000256" key="6">
    <source>
        <dbReference type="ARBA" id="ARBA00023125"/>
    </source>
</evidence>
<organism evidence="11 12">
    <name type="scientific">Candidatus Jorgensenbacteria bacterium GWA1_54_12</name>
    <dbReference type="NCBI Taxonomy" id="1798468"/>
    <lineage>
        <taxon>Bacteria</taxon>
        <taxon>Candidatus Joergenseniibacteriota</taxon>
    </lineage>
</organism>
<feature type="binding site" evidence="9">
    <location>
        <position position="56"/>
    </location>
    <ligand>
        <name>ATP</name>
        <dbReference type="ChEBI" id="CHEBI:30616"/>
    </ligand>
</feature>
<feature type="binding site" evidence="9">
    <location>
        <position position="304"/>
    </location>
    <ligand>
        <name>DNA</name>
        <dbReference type="ChEBI" id="CHEBI:16991"/>
    </ligand>
</feature>
<evidence type="ECO:0000256" key="1">
    <source>
        <dbReference type="ARBA" id="ARBA00022490"/>
    </source>
</evidence>
<dbReference type="GO" id="GO:0006310">
    <property type="term" value="P:DNA recombination"/>
    <property type="evidence" value="ECO:0007669"/>
    <property type="project" value="UniProtKB-UniRule"/>
</dbReference>
<comment type="similarity">
    <text evidence="9">Belongs to the RuvB family.</text>
</comment>
<dbReference type="InterPro" id="IPR008823">
    <property type="entry name" value="RuvB_wg_C"/>
</dbReference>
<dbReference type="Proteomes" id="UP000176273">
    <property type="component" value="Unassembled WGS sequence"/>
</dbReference>
<feature type="binding site" evidence="9">
    <location>
        <position position="207"/>
    </location>
    <ligand>
        <name>ATP</name>
        <dbReference type="ChEBI" id="CHEBI:30616"/>
    </ligand>
</feature>
<feature type="region of interest" description="Small ATPAse domain (RuvB-S)" evidence="9">
    <location>
        <begin position="171"/>
        <end position="241"/>
    </location>
</feature>
<evidence type="ECO:0000256" key="5">
    <source>
        <dbReference type="ARBA" id="ARBA00022840"/>
    </source>
</evidence>
<dbReference type="Gene3D" id="3.40.50.300">
    <property type="entry name" value="P-loop containing nucleotide triphosphate hydrolases"/>
    <property type="match status" value="1"/>
</dbReference>
<dbReference type="Pfam" id="PF05496">
    <property type="entry name" value="RuvB_N"/>
    <property type="match status" value="1"/>
</dbReference>
<dbReference type="InterPro" id="IPR027417">
    <property type="entry name" value="P-loop_NTPase"/>
</dbReference>
<name>A0A1F6BLY4_9BACT</name>
<keyword evidence="1 9" id="KW-0963">Cytoplasm</keyword>
<dbReference type="GO" id="GO:0000400">
    <property type="term" value="F:four-way junction DNA binding"/>
    <property type="evidence" value="ECO:0007669"/>
    <property type="project" value="UniProtKB-UniRule"/>
</dbReference>
<dbReference type="GO" id="GO:0006281">
    <property type="term" value="P:DNA repair"/>
    <property type="evidence" value="ECO:0007669"/>
    <property type="project" value="UniProtKB-UniRule"/>
</dbReference>
<feature type="binding site" evidence="9">
    <location>
        <position position="51"/>
    </location>
    <ligand>
        <name>ATP</name>
        <dbReference type="ChEBI" id="CHEBI:30616"/>
    </ligand>
</feature>
<feature type="binding site" evidence="9">
    <location>
        <position position="10"/>
    </location>
    <ligand>
        <name>ATP</name>
        <dbReference type="ChEBI" id="CHEBI:30616"/>
    </ligand>
</feature>
<dbReference type="InterPro" id="IPR041445">
    <property type="entry name" value="AAA_lid_4"/>
</dbReference>
<keyword evidence="8 9" id="KW-0234">DNA repair</keyword>
<dbReference type="NCBIfam" id="NF000868">
    <property type="entry name" value="PRK00080.1"/>
    <property type="match status" value="1"/>
</dbReference>
<dbReference type="InterPro" id="IPR036388">
    <property type="entry name" value="WH-like_DNA-bd_sf"/>
</dbReference>
<evidence type="ECO:0000313" key="12">
    <source>
        <dbReference type="Proteomes" id="UP000176273"/>
    </source>
</evidence>
<proteinExistence type="inferred from homology"/>
<reference evidence="11 12" key="1">
    <citation type="journal article" date="2016" name="Nat. Commun.">
        <title>Thousands of microbial genomes shed light on interconnected biogeochemical processes in an aquifer system.</title>
        <authorList>
            <person name="Anantharaman K."/>
            <person name="Brown C.T."/>
            <person name="Hug L.A."/>
            <person name="Sharon I."/>
            <person name="Castelle C.J."/>
            <person name="Probst A.J."/>
            <person name="Thomas B.C."/>
            <person name="Singh A."/>
            <person name="Wilkins M.J."/>
            <person name="Karaoz U."/>
            <person name="Brodie E.L."/>
            <person name="Williams K.H."/>
            <person name="Hubbard S.S."/>
            <person name="Banfield J.F."/>
        </authorList>
    </citation>
    <scope>NUCLEOTIDE SEQUENCE [LARGE SCALE GENOMIC DNA]</scope>
</reference>
<keyword evidence="5 9" id="KW-0067">ATP-binding</keyword>
<dbReference type="PANTHER" id="PTHR42848">
    <property type="match status" value="1"/>
</dbReference>
<accession>A0A1F6BLY4</accession>
<feature type="binding site" evidence="9">
    <location>
        <position position="160"/>
    </location>
    <ligand>
        <name>ATP</name>
        <dbReference type="ChEBI" id="CHEBI:30616"/>
    </ligand>
</feature>
<dbReference type="AlphaFoldDB" id="A0A1F6BLY4"/>
<dbReference type="NCBIfam" id="TIGR00635">
    <property type="entry name" value="ruvB"/>
    <property type="match status" value="1"/>
</dbReference>
<dbReference type="InterPro" id="IPR036390">
    <property type="entry name" value="WH_DNA-bd_sf"/>
</dbReference>
<dbReference type="InterPro" id="IPR003593">
    <property type="entry name" value="AAA+_ATPase"/>
</dbReference>
<gene>
    <name evidence="9" type="primary">ruvB</name>
    <name evidence="11" type="ORF">A2110_00300</name>
</gene>
<comment type="catalytic activity">
    <reaction evidence="9">
        <text>ATP + H2O = ADP + phosphate + H(+)</text>
        <dbReference type="Rhea" id="RHEA:13065"/>
        <dbReference type="ChEBI" id="CHEBI:15377"/>
        <dbReference type="ChEBI" id="CHEBI:15378"/>
        <dbReference type="ChEBI" id="CHEBI:30616"/>
        <dbReference type="ChEBI" id="CHEBI:43474"/>
        <dbReference type="ChEBI" id="CHEBI:456216"/>
    </reaction>
</comment>
<dbReference type="InterPro" id="IPR008824">
    <property type="entry name" value="RuvB-like_N"/>
</dbReference>
<dbReference type="GO" id="GO:0005737">
    <property type="term" value="C:cytoplasm"/>
    <property type="evidence" value="ECO:0007669"/>
    <property type="project" value="UniProtKB-SubCell"/>
</dbReference>
<dbReference type="STRING" id="1798468.A2110_00300"/>
<feature type="binding site" evidence="9">
    <location>
        <position position="299"/>
    </location>
    <ligand>
        <name>DNA</name>
        <dbReference type="ChEBI" id="CHEBI:16991"/>
    </ligand>
</feature>
<dbReference type="GO" id="GO:0016887">
    <property type="term" value="F:ATP hydrolysis activity"/>
    <property type="evidence" value="ECO:0007669"/>
    <property type="project" value="RHEA"/>
</dbReference>
<evidence type="ECO:0000256" key="8">
    <source>
        <dbReference type="ARBA" id="ARBA00023204"/>
    </source>
</evidence>
<dbReference type="GO" id="GO:0048476">
    <property type="term" value="C:Holliday junction resolvase complex"/>
    <property type="evidence" value="ECO:0007669"/>
    <property type="project" value="UniProtKB-UniRule"/>
</dbReference>
<dbReference type="PANTHER" id="PTHR42848:SF1">
    <property type="entry name" value="HOLLIDAY JUNCTION BRANCH MIGRATION COMPLEX SUBUNIT RUVB"/>
    <property type="match status" value="1"/>
</dbReference>
<dbReference type="SUPFAM" id="SSF46785">
    <property type="entry name" value="Winged helix' DNA-binding domain"/>
    <property type="match status" value="1"/>
</dbReference>
<dbReference type="Pfam" id="PF05491">
    <property type="entry name" value="WHD_RuvB"/>
    <property type="match status" value="1"/>
</dbReference>
<sequence>MQETIEMQLRPKTWDDYIGQEAVKTHLRLMIDAARDRHEPCDHLLFYGQAGLGKTTLAYIVAHEMGGVIRTTAGPALEKTGDAAAILTNLEPHDLLFIDEIHRLPKPVEEVLYPALESRKLNLVVGKGPAARTLSIDLPPFTLVGATTRASLLSSPLRSRFGGIFRLNYYTLADMEEIVRRSARLLATPIDDGAVTLLAQASRFTPRVANRLLKRCRDWAQVHGTNEITADAVAATMRLMEIDGIGLEETDRRLLKVMIERFGGGPVGVRSLAAALNEEEGTIEDVYEPFLLTLGLLERTPKGRVASRRAYEHLGFKIPSQLV</sequence>
<dbReference type="SUPFAM" id="SSF52540">
    <property type="entry name" value="P-loop containing nucleoside triphosphate hydrolases"/>
    <property type="match status" value="1"/>
</dbReference>
<dbReference type="Pfam" id="PF17864">
    <property type="entry name" value="AAA_lid_4"/>
    <property type="match status" value="1"/>
</dbReference>
<dbReference type="SMART" id="SM00382">
    <property type="entry name" value="AAA"/>
    <property type="match status" value="1"/>
</dbReference>
<keyword evidence="11" id="KW-0347">Helicase</keyword>
<dbReference type="GO" id="GO:0005524">
    <property type="term" value="F:ATP binding"/>
    <property type="evidence" value="ECO:0007669"/>
    <property type="project" value="UniProtKB-UniRule"/>
</dbReference>
<dbReference type="CDD" id="cd00009">
    <property type="entry name" value="AAA"/>
    <property type="match status" value="1"/>
</dbReference>
<evidence type="ECO:0000256" key="9">
    <source>
        <dbReference type="HAMAP-Rule" id="MF_00016"/>
    </source>
</evidence>
<comment type="caution">
    <text evidence="11">The sequence shown here is derived from an EMBL/GenBank/DDBJ whole genome shotgun (WGS) entry which is preliminary data.</text>
</comment>
<keyword evidence="4 9" id="KW-0378">Hydrolase</keyword>
<evidence type="ECO:0000313" key="11">
    <source>
        <dbReference type="EMBL" id="OGG37772.1"/>
    </source>
</evidence>
<dbReference type="Gene3D" id="1.10.10.10">
    <property type="entry name" value="Winged helix-like DNA-binding domain superfamily/Winged helix DNA-binding domain"/>
    <property type="match status" value="1"/>
</dbReference>
<keyword evidence="2 9" id="KW-0547">Nucleotide-binding</keyword>
<dbReference type="Gene3D" id="1.10.8.60">
    <property type="match status" value="1"/>
</dbReference>
<keyword evidence="6 9" id="KW-0238">DNA-binding</keyword>
<dbReference type="HAMAP" id="MF_00016">
    <property type="entry name" value="DNA_HJ_migration_RuvB"/>
    <property type="match status" value="1"/>
</dbReference>
<feature type="binding site" evidence="9">
    <location>
        <position position="9"/>
    </location>
    <ligand>
        <name>ATP</name>
        <dbReference type="ChEBI" id="CHEBI:30616"/>
    </ligand>
</feature>
<keyword evidence="7 9" id="KW-0233">DNA recombination</keyword>
<protein>
    <recommendedName>
        <fullName evidence="9">Holliday junction branch migration complex subunit RuvB</fullName>
        <ecNumber evidence="9">3.6.4.-</ecNumber>
    </recommendedName>
</protein>
<evidence type="ECO:0000259" key="10">
    <source>
        <dbReference type="SMART" id="SM00382"/>
    </source>
</evidence>
<comment type="domain">
    <text evidence="9">Has 3 domains, the large (RuvB-L) and small ATPase (RuvB-S) domains and the C-terminal head (RuvB-H) domain. The head domain binds DNA, while the ATPase domains jointly bind ATP, ADP or are empty depending on the state of the subunit in the translocation cycle. During a single DNA translocation step the structure of each domain remains the same, but their relative positions change.</text>
</comment>
<comment type="subcellular location">
    <subcellularLocation>
        <location evidence="9">Cytoplasm</location>
    </subcellularLocation>
</comment>
<feature type="binding site" evidence="9">
    <location>
        <position position="54"/>
    </location>
    <ligand>
        <name>ATP</name>
        <dbReference type="ChEBI" id="CHEBI:30616"/>
    </ligand>
</feature>
<keyword evidence="3 9" id="KW-0227">DNA damage</keyword>
<evidence type="ECO:0000256" key="4">
    <source>
        <dbReference type="ARBA" id="ARBA00022801"/>
    </source>
</evidence>